<keyword evidence="2" id="KW-1185">Reference proteome</keyword>
<evidence type="ECO:0000313" key="2">
    <source>
        <dbReference type="Proteomes" id="UP000635726"/>
    </source>
</evidence>
<dbReference type="AlphaFoldDB" id="A0A917PLK5"/>
<evidence type="ECO:0008006" key="3">
    <source>
        <dbReference type="Google" id="ProtNLM"/>
    </source>
</evidence>
<dbReference type="Gene3D" id="1.10.3420.10">
    <property type="entry name" value="putative ntp pyrophosphohydrolase like domain"/>
    <property type="match status" value="1"/>
</dbReference>
<name>A0A917PLK5_9DEIO</name>
<dbReference type="EMBL" id="BMOE01000012">
    <property type="protein sequence ID" value="GGJ83924.1"/>
    <property type="molecule type" value="Genomic_DNA"/>
</dbReference>
<organism evidence="1 2">
    <name type="scientific">Deinococcus aquiradiocola</name>
    <dbReference type="NCBI Taxonomy" id="393059"/>
    <lineage>
        <taxon>Bacteria</taxon>
        <taxon>Thermotogati</taxon>
        <taxon>Deinococcota</taxon>
        <taxon>Deinococci</taxon>
        <taxon>Deinococcales</taxon>
        <taxon>Deinococcaceae</taxon>
        <taxon>Deinococcus</taxon>
    </lineage>
</organism>
<dbReference type="RefSeq" id="WP_188964092.1">
    <property type="nucleotide sequence ID" value="NZ_BMOE01000012.1"/>
</dbReference>
<reference evidence="1" key="2">
    <citation type="submission" date="2020-09" db="EMBL/GenBank/DDBJ databases">
        <authorList>
            <person name="Sun Q."/>
            <person name="Ohkuma M."/>
        </authorList>
    </citation>
    <scope>NUCLEOTIDE SEQUENCE</scope>
    <source>
        <strain evidence="1">JCM 14371</strain>
    </source>
</reference>
<dbReference type="SUPFAM" id="SSF101386">
    <property type="entry name" value="all-alpha NTP pyrophosphatases"/>
    <property type="match status" value="1"/>
</dbReference>
<dbReference type="InterPro" id="IPR023292">
    <property type="entry name" value="NTP_PyroPHydrolase-like_dom_sf"/>
</dbReference>
<comment type="caution">
    <text evidence="1">The sequence shown here is derived from an EMBL/GenBank/DDBJ whole genome shotgun (WGS) entry which is preliminary data.</text>
</comment>
<protein>
    <recommendedName>
        <fullName evidence="3">HAD superfamily Cof-like phosphohydrolase</fullName>
    </recommendedName>
</protein>
<sequence length="143" mass="15602">MQGPHPTTPARPASSNAGRVRDFHHATGTVYPTTPTVPTPDVLALRLTLLQEEMTEVQDAARILADHPHARPRDVTPLAHELVDLLYVTYGALQALGVDADTAFAEIHRVNMLKTTGPRRADGKQLKPEGWQPADLARTFGLD</sequence>
<dbReference type="Proteomes" id="UP000635726">
    <property type="component" value="Unassembled WGS sequence"/>
</dbReference>
<proteinExistence type="predicted"/>
<gene>
    <name evidence="1" type="ORF">GCM10008939_29770</name>
</gene>
<evidence type="ECO:0000313" key="1">
    <source>
        <dbReference type="EMBL" id="GGJ83924.1"/>
    </source>
</evidence>
<reference evidence="1" key="1">
    <citation type="journal article" date="2014" name="Int. J. Syst. Evol. Microbiol.">
        <title>Complete genome sequence of Corynebacterium casei LMG S-19264T (=DSM 44701T), isolated from a smear-ripened cheese.</title>
        <authorList>
            <consortium name="US DOE Joint Genome Institute (JGI-PGF)"/>
            <person name="Walter F."/>
            <person name="Albersmeier A."/>
            <person name="Kalinowski J."/>
            <person name="Ruckert C."/>
        </authorList>
    </citation>
    <scope>NUCLEOTIDE SEQUENCE</scope>
    <source>
        <strain evidence="1">JCM 14371</strain>
    </source>
</reference>
<dbReference type="Pfam" id="PF01503">
    <property type="entry name" value="PRA-PH"/>
    <property type="match status" value="1"/>
</dbReference>
<dbReference type="InterPro" id="IPR021130">
    <property type="entry name" value="PRib-ATP_PPHydrolase-like"/>
</dbReference>
<accession>A0A917PLK5</accession>